<dbReference type="AlphaFoldDB" id="A0A3D9ZSK9"/>
<proteinExistence type="inferred from homology"/>
<feature type="compositionally biased region" description="Low complexity" evidence="2">
    <location>
        <begin position="354"/>
        <end position="371"/>
    </location>
</feature>
<dbReference type="Gene3D" id="3.30.420.40">
    <property type="match status" value="2"/>
</dbReference>
<feature type="compositionally biased region" description="Gly residues" evidence="2">
    <location>
        <begin position="295"/>
        <end position="305"/>
    </location>
</feature>
<evidence type="ECO:0000259" key="3">
    <source>
        <dbReference type="Pfam" id="PF17788"/>
    </source>
</evidence>
<feature type="domain" description="HypF Kae1-like" evidence="3">
    <location>
        <begin position="45"/>
        <end position="91"/>
    </location>
</feature>
<dbReference type="Pfam" id="PF17788">
    <property type="entry name" value="HypF_C"/>
    <property type="match status" value="1"/>
</dbReference>
<accession>A0A3D9ZSK9</accession>
<feature type="region of interest" description="Disordered" evidence="2">
    <location>
        <begin position="212"/>
        <end position="379"/>
    </location>
</feature>
<reference evidence="5 6" key="1">
    <citation type="submission" date="2018-08" db="EMBL/GenBank/DDBJ databases">
        <title>Sequencing the genomes of 1000 actinobacteria strains.</title>
        <authorList>
            <person name="Klenk H.-P."/>
        </authorList>
    </citation>
    <scope>NUCLEOTIDE SEQUENCE [LARGE SCALE GENOMIC DNA]</scope>
    <source>
        <strain evidence="5 6">DSM 44099</strain>
    </source>
</reference>
<dbReference type="InterPro" id="IPR051060">
    <property type="entry name" value="Carbamoyltrans_HypF-like"/>
</dbReference>
<feature type="domain" description="Carbamoyltransferase Kae1-like" evidence="4">
    <location>
        <begin position="396"/>
        <end position="474"/>
    </location>
</feature>
<protein>
    <submittedName>
        <fullName evidence="5">Uncharacterized protein</fullName>
    </submittedName>
</protein>
<feature type="domain" description="Carbamoyltransferase Kae1-like" evidence="4">
    <location>
        <begin position="103"/>
        <end position="212"/>
    </location>
</feature>
<name>A0A3D9ZSK9_9ACTN</name>
<dbReference type="Proteomes" id="UP000256913">
    <property type="component" value="Unassembled WGS sequence"/>
</dbReference>
<feature type="compositionally biased region" description="Low complexity" evidence="2">
    <location>
        <begin position="266"/>
        <end position="280"/>
    </location>
</feature>
<comment type="similarity">
    <text evidence="1">Belongs to the carbamoyltransferase HypF family.</text>
</comment>
<feature type="compositionally biased region" description="Basic and acidic residues" evidence="2">
    <location>
        <begin position="226"/>
        <end position="240"/>
    </location>
</feature>
<evidence type="ECO:0000256" key="1">
    <source>
        <dbReference type="ARBA" id="ARBA00008097"/>
    </source>
</evidence>
<evidence type="ECO:0000256" key="2">
    <source>
        <dbReference type="SAM" id="MobiDB-lite"/>
    </source>
</evidence>
<dbReference type="EMBL" id="QUMQ01000001">
    <property type="protein sequence ID" value="REF99879.1"/>
    <property type="molecule type" value="Genomic_DNA"/>
</dbReference>
<keyword evidence="6" id="KW-1185">Reference proteome</keyword>
<evidence type="ECO:0000313" key="6">
    <source>
        <dbReference type="Proteomes" id="UP000256913"/>
    </source>
</evidence>
<dbReference type="GO" id="GO:0051604">
    <property type="term" value="P:protein maturation"/>
    <property type="evidence" value="ECO:0007669"/>
    <property type="project" value="TreeGrafter"/>
</dbReference>
<dbReference type="PANTHER" id="PTHR42959">
    <property type="entry name" value="CARBAMOYLTRANSFERASE"/>
    <property type="match status" value="1"/>
</dbReference>
<organism evidence="5 6">
    <name type="scientific">Asanoa ferruginea</name>
    <dbReference type="NCBI Taxonomy" id="53367"/>
    <lineage>
        <taxon>Bacteria</taxon>
        <taxon>Bacillati</taxon>
        <taxon>Actinomycetota</taxon>
        <taxon>Actinomycetes</taxon>
        <taxon>Micromonosporales</taxon>
        <taxon>Micromonosporaceae</taxon>
        <taxon>Asanoa</taxon>
    </lineage>
</organism>
<dbReference type="GO" id="GO:0016743">
    <property type="term" value="F:carboxyl- or carbamoyltransferase activity"/>
    <property type="evidence" value="ECO:0007669"/>
    <property type="project" value="TreeGrafter"/>
</dbReference>
<dbReference type="PANTHER" id="PTHR42959:SF1">
    <property type="entry name" value="CARBAMOYLTRANSFERASE HYPF"/>
    <property type="match status" value="1"/>
</dbReference>
<dbReference type="Pfam" id="PF22521">
    <property type="entry name" value="HypF_C_2"/>
    <property type="match status" value="2"/>
</dbReference>
<gene>
    <name evidence="5" type="ORF">DFJ67_5923</name>
</gene>
<sequence>MVVIMLPWSVAPTLAVSAGVGALGVGRRAWSGAFPSPDAARRALAAEAGVAPELVAVDLHPGDPARSWAARSGLPVRAVGRHHALIAAVLAAHGVGPDEQVIGFAFDRGGYGPDGTTWGGEVLVAGYKSFRRFAHLDYVRCAGTAPDRPHRAGLAHLRHAGVRWDLDLLPVRACSNRERRVLAHQLETGYGCATTSSLGQLLDAIASLLGTATAPPDGPEVGESTARGDERRPTSGKDGRGPSTSRSAAGWDGDRSTASEDPSAPVVGRRGWRPGVGQVGDRSAASEDPSAPVVGRGGWRPGVGQVGDRSAASEDPSAPVVGRGGRRPGVGQVGDPSGLAPDASSPTVDRSAIGQTGVQTAGQGAGSATIGRDGGRPTVDRDAVTQAVAGDPYPMMGLDPGSLVRAVVEDVRGGVPAELVAGRVRATVAALVAEQARRCADETGLDVVVLAGDVFDDAALTAAATKALAGFTVLAGRPSLALGQLLCAAAG</sequence>
<evidence type="ECO:0000313" key="5">
    <source>
        <dbReference type="EMBL" id="REF99879.1"/>
    </source>
</evidence>
<dbReference type="InterPro" id="IPR041440">
    <property type="entry name" value="HypF_C"/>
</dbReference>
<dbReference type="GO" id="GO:0008270">
    <property type="term" value="F:zinc ion binding"/>
    <property type="evidence" value="ECO:0007669"/>
    <property type="project" value="TreeGrafter"/>
</dbReference>
<dbReference type="InterPro" id="IPR055128">
    <property type="entry name" value="HypF_C_2"/>
</dbReference>
<comment type="caution">
    <text evidence="5">The sequence shown here is derived from an EMBL/GenBank/DDBJ whole genome shotgun (WGS) entry which is preliminary data.</text>
</comment>
<evidence type="ECO:0000259" key="4">
    <source>
        <dbReference type="Pfam" id="PF22521"/>
    </source>
</evidence>